<dbReference type="EMBL" id="LAZR01018353">
    <property type="protein sequence ID" value="KKL96727.1"/>
    <property type="molecule type" value="Genomic_DNA"/>
</dbReference>
<accession>A0A0F9JCG8</accession>
<proteinExistence type="predicted"/>
<protein>
    <submittedName>
        <fullName evidence="1">Uncharacterized protein</fullName>
    </submittedName>
</protein>
<comment type="caution">
    <text evidence="1">The sequence shown here is derived from an EMBL/GenBank/DDBJ whole genome shotgun (WGS) entry which is preliminary data.</text>
</comment>
<evidence type="ECO:0000313" key="1">
    <source>
        <dbReference type="EMBL" id="KKL96727.1"/>
    </source>
</evidence>
<reference evidence="1" key="1">
    <citation type="journal article" date="2015" name="Nature">
        <title>Complex archaea that bridge the gap between prokaryotes and eukaryotes.</title>
        <authorList>
            <person name="Spang A."/>
            <person name="Saw J.H."/>
            <person name="Jorgensen S.L."/>
            <person name="Zaremba-Niedzwiedzka K."/>
            <person name="Martijn J."/>
            <person name="Lind A.E."/>
            <person name="van Eijk R."/>
            <person name="Schleper C."/>
            <person name="Guy L."/>
            <person name="Ettema T.J."/>
        </authorList>
    </citation>
    <scope>NUCLEOTIDE SEQUENCE</scope>
</reference>
<dbReference type="AlphaFoldDB" id="A0A0F9JCG8"/>
<organism evidence="1">
    <name type="scientific">marine sediment metagenome</name>
    <dbReference type="NCBI Taxonomy" id="412755"/>
    <lineage>
        <taxon>unclassified sequences</taxon>
        <taxon>metagenomes</taxon>
        <taxon>ecological metagenomes</taxon>
    </lineage>
</organism>
<sequence length="58" mass="6739">MIDEKTKKLLNETGVELAKDLSGFYGKVVFNFYNGNYVSFNVELTVKKDNLYERNKNV</sequence>
<gene>
    <name evidence="1" type="ORF">LCGC14_1841540</name>
</gene>
<name>A0A0F9JCG8_9ZZZZ</name>